<dbReference type="Gene3D" id="3.40.50.2000">
    <property type="entry name" value="Glycogen Phosphorylase B"/>
    <property type="match status" value="1"/>
</dbReference>
<keyword evidence="2" id="KW-1185">Reference proteome</keyword>
<accession>A0ABY4FUS7</accession>
<dbReference type="EMBL" id="CP095043">
    <property type="protein sequence ID" value="UOQ60065.1"/>
    <property type="molecule type" value="Genomic_DNA"/>
</dbReference>
<dbReference type="RefSeq" id="WP_244685405.1">
    <property type="nucleotide sequence ID" value="NZ_CP095043.1"/>
</dbReference>
<evidence type="ECO:0000313" key="1">
    <source>
        <dbReference type="EMBL" id="UOQ60065.1"/>
    </source>
</evidence>
<dbReference type="Proteomes" id="UP000831775">
    <property type="component" value="Chromosome"/>
</dbReference>
<keyword evidence="1" id="KW-0328">Glycosyltransferase</keyword>
<reference evidence="1 2" key="1">
    <citation type="submission" date="2022-04" db="EMBL/GenBank/DDBJ databases">
        <title>Leucobacter sp. isolated from rhizosphere of onion.</title>
        <authorList>
            <person name="Won M."/>
            <person name="Lee C.-M."/>
            <person name="Woen H.-Y."/>
            <person name="Kwon S.-W."/>
        </authorList>
    </citation>
    <scope>NUCLEOTIDE SEQUENCE [LARGE SCALE GENOMIC DNA]</scope>
    <source>
        <strain evidence="1 2">H25R-14</strain>
    </source>
</reference>
<evidence type="ECO:0000313" key="2">
    <source>
        <dbReference type="Proteomes" id="UP000831775"/>
    </source>
</evidence>
<keyword evidence="1" id="KW-0808">Transferase</keyword>
<proteinExistence type="predicted"/>
<gene>
    <name evidence="1" type="ORF">MUN76_13630</name>
</gene>
<protein>
    <submittedName>
        <fullName evidence="1">Glycosyltransferase</fullName>
        <ecNumber evidence="1">2.4.-.-</ecNumber>
    </submittedName>
</protein>
<dbReference type="Pfam" id="PF13692">
    <property type="entry name" value="Glyco_trans_1_4"/>
    <property type="match status" value="1"/>
</dbReference>
<dbReference type="EC" id="2.4.-.-" evidence="1"/>
<dbReference type="GO" id="GO:0016757">
    <property type="term" value="F:glycosyltransferase activity"/>
    <property type="evidence" value="ECO:0007669"/>
    <property type="project" value="UniProtKB-KW"/>
</dbReference>
<dbReference type="SUPFAM" id="SSF53756">
    <property type="entry name" value="UDP-Glycosyltransferase/glycogen phosphorylase"/>
    <property type="match status" value="1"/>
</dbReference>
<name>A0ABY4FUS7_9MICO</name>
<sequence>MNDDARGADGGGLSGAEEYFDADWYRSTYPDTADIDPWTHFVSFGDSERRSPGPAFDAEFYARTYLRLEEGDAMRHFLREGRAAGFLPLPRTRTADESQETMEALLAGVENPAVLIGNDAQEAGAPLLLLEFSRHLQSRGYSPVFLLLRGGPLRPAYAAIGPVIVLAEGDEASGIGRALPPGTPVLGNTGLSAPVLTALGHDGPQVLLVHEMPEFLSQHGLLEAVARCPRVVVSFPGMVHALAAMLPAETEVECIPPGLLHVSVGPQSTARVRGRIGTELGARRPLFIGAGYADQRKGFDRFLRIAASIHSRVPESGFIWLGELSSWARDLADQAISQGLPLMLPGFRRDAAAWYDCADVYLLTSRQDPGPTTAVDAARRGTPFVAAPGDIGLRALSGELLGVGLFCDSEDEVGDRAQELAERDTDATRQARRAVIEERASFVRYVDAVVEPWASAPPAVSETSNAGSPR</sequence>
<organism evidence="1 2">
    <name type="scientific">Leucobacter rhizosphaerae</name>
    <dbReference type="NCBI Taxonomy" id="2932245"/>
    <lineage>
        <taxon>Bacteria</taxon>
        <taxon>Bacillati</taxon>
        <taxon>Actinomycetota</taxon>
        <taxon>Actinomycetes</taxon>
        <taxon>Micrococcales</taxon>
        <taxon>Microbacteriaceae</taxon>
        <taxon>Leucobacter</taxon>
    </lineage>
</organism>